<evidence type="ECO:0000256" key="1">
    <source>
        <dbReference type="SAM" id="Phobius"/>
    </source>
</evidence>
<dbReference type="AlphaFoldDB" id="A0A412TXQ9"/>
<protein>
    <recommendedName>
        <fullName evidence="4">C4-dicarboxylate ABC transporter</fullName>
    </recommendedName>
</protein>
<keyword evidence="1" id="KW-1133">Transmembrane helix</keyword>
<comment type="caution">
    <text evidence="2">The sequence shown here is derived from an EMBL/GenBank/DDBJ whole genome shotgun (WGS) entry which is preliminary data.</text>
</comment>
<reference evidence="2 3" key="1">
    <citation type="submission" date="2018-08" db="EMBL/GenBank/DDBJ databases">
        <title>A genome reference for cultivated species of the human gut microbiota.</title>
        <authorList>
            <person name="Zou Y."/>
            <person name="Xue W."/>
            <person name="Luo G."/>
        </authorList>
    </citation>
    <scope>NUCLEOTIDE SEQUENCE [LARGE SCALE GENOMIC DNA]</scope>
    <source>
        <strain evidence="2 3">AF16-14</strain>
    </source>
</reference>
<name>A0A412TXQ9_9BACT</name>
<evidence type="ECO:0000313" key="2">
    <source>
        <dbReference type="EMBL" id="RGU58646.1"/>
    </source>
</evidence>
<proteinExistence type="predicted"/>
<organism evidence="2 3">
    <name type="scientific">Odoribacter splanchnicus</name>
    <dbReference type="NCBI Taxonomy" id="28118"/>
    <lineage>
        <taxon>Bacteria</taxon>
        <taxon>Pseudomonadati</taxon>
        <taxon>Bacteroidota</taxon>
        <taxon>Bacteroidia</taxon>
        <taxon>Bacteroidales</taxon>
        <taxon>Odoribacteraceae</taxon>
        <taxon>Odoribacter</taxon>
    </lineage>
</organism>
<gene>
    <name evidence="2" type="ORF">DWW57_02745</name>
</gene>
<keyword evidence="1" id="KW-0472">Membrane</keyword>
<keyword evidence="1" id="KW-0812">Transmembrane</keyword>
<sequence>MGRNKGLYVFGLLMLLIYWGMAFLLLGSSLFVEQLTPAVRYGMGIVFFGYGCFRAYRQLKRGVY</sequence>
<feature type="transmembrane region" description="Helical" evidence="1">
    <location>
        <begin position="38"/>
        <end position="56"/>
    </location>
</feature>
<feature type="transmembrane region" description="Helical" evidence="1">
    <location>
        <begin position="7"/>
        <end position="32"/>
    </location>
</feature>
<dbReference type="EMBL" id="QRYC01000002">
    <property type="protein sequence ID" value="RGU58646.1"/>
    <property type="molecule type" value="Genomic_DNA"/>
</dbReference>
<dbReference type="RefSeq" id="WP_046404834.1">
    <property type="nucleotide sequence ID" value="NZ_CABJFF010000005.1"/>
</dbReference>
<evidence type="ECO:0008006" key="4">
    <source>
        <dbReference type="Google" id="ProtNLM"/>
    </source>
</evidence>
<dbReference type="Proteomes" id="UP000284243">
    <property type="component" value="Unassembled WGS sequence"/>
</dbReference>
<accession>A0A412TXQ9</accession>
<evidence type="ECO:0000313" key="3">
    <source>
        <dbReference type="Proteomes" id="UP000284243"/>
    </source>
</evidence>